<dbReference type="GO" id="GO:0042981">
    <property type="term" value="P:regulation of apoptotic process"/>
    <property type="evidence" value="ECO:0007669"/>
    <property type="project" value="InterPro"/>
</dbReference>
<dbReference type="Pfam" id="PF21296">
    <property type="entry name" value="WHD_APAF1"/>
    <property type="match status" value="1"/>
</dbReference>
<dbReference type="InterPro" id="IPR020472">
    <property type="entry name" value="WD40_PAC1"/>
</dbReference>
<dbReference type="Ensembl" id="ENSEAST00005040791.1">
    <property type="protein sequence ID" value="ENSEASP00005045299.1"/>
    <property type="gene ID" value="ENSEASG00005019574.2"/>
</dbReference>
<keyword evidence="3 12" id="KW-0853">WD repeat</keyword>
<evidence type="ECO:0000259" key="13">
    <source>
        <dbReference type="PROSITE" id="PS50209"/>
    </source>
</evidence>
<dbReference type="GO" id="GO:0048731">
    <property type="term" value="P:system development"/>
    <property type="evidence" value="ECO:0007669"/>
    <property type="project" value="UniProtKB-ARBA"/>
</dbReference>
<dbReference type="Gene3D" id="1.10.10.10">
    <property type="entry name" value="Winged helix-like DNA-binding domain superfamily/Winged helix DNA-binding domain"/>
    <property type="match status" value="1"/>
</dbReference>
<feature type="repeat" description="WD" evidence="12">
    <location>
        <begin position="1088"/>
        <end position="1129"/>
    </location>
</feature>
<feature type="repeat" description="WD" evidence="12">
    <location>
        <begin position="746"/>
        <end position="787"/>
    </location>
</feature>
<feature type="binding site" evidence="11">
    <location>
        <position position="265"/>
    </location>
    <ligand>
        <name>ATP</name>
        <dbReference type="ChEBI" id="CHEBI:30616"/>
    </ligand>
</feature>
<dbReference type="Gene3D" id="1.25.40.370">
    <property type="match status" value="1"/>
</dbReference>
<dbReference type="PANTHER" id="PTHR22845">
    <property type="entry name" value="APOPTOTIC PROTEASE-ACTIVATING FACTOR 1"/>
    <property type="match status" value="1"/>
</dbReference>
<dbReference type="Gene3D" id="3.40.50.300">
    <property type="entry name" value="P-loop containing nucleotide triphosphate hydrolases"/>
    <property type="match status" value="1"/>
</dbReference>
<dbReference type="FunFam" id="3.40.50.300:FF:000502">
    <property type="entry name" value="Apoptotic protease-activating factor 1"/>
    <property type="match status" value="1"/>
</dbReference>
<dbReference type="InterPro" id="IPR036322">
    <property type="entry name" value="WD40_repeat_dom_sf"/>
</dbReference>
<dbReference type="InterPro" id="IPR041452">
    <property type="entry name" value="APAF1_C"/>
</dbReference>
<evidence type="ECO:0000256" key="8">
    <source>
        <dbReference type="ARBA" id="ARBA00022840"/>
    </source>
</evidence>
<evidence type="ECO:0000256" key="1">
    <source>
        <dbReference type="ARBA" id="ARBA00004496"/>
    </source>
</evidence>
<dbReference type="FunFam" id="1.10.8.430:FF:000001">
    <property type="entry name" value="Apoptotic protease-activating factor 1"/>
    <property type="match status" value="1"/>
</dbReference>
<feature type="repeat" description="WD" evidence="12">
    <location>
        <begin position="618"/>
        <end position="659"/>
    </location>
</feature>
<dbReference type="PRINTS" id="PR00320">
    <property type="entry name" value="GPROTEINBRPT"/>
</dbReference>
<gene>
    <name evidence="14" type="primary">APAF1</name>
</gene>
<evidence type="ECO:0000256" key="11">
    <source>
        <dbReference type="PIRSR" id="PIRSR037646-50"/>
    </source>
</evidence>
<dbReference type="GO" id="GO:0043293">
    <property type="term" value="C:apoptosome"/>
    <property type="evidence" value="ECO:0007669"/>
    <property type="project" value="InterPro"/>
</dbReference>
<dbReference type="Pfam" id="PF00400">
    <property type="entry name" value="WD40"/>
    <property type="match status" value="9"/>
</dbReference>
<dbReference type="PROSITE" id="PS50294">
    <property type="entry name" value="WD_REPEATS_REGION"/>
    <property type="match status" value="6"/>
</dbReference>
<dbReference type="SMART" id="SM00320">
    <property type="entry name" value="WD40"/>
    <property type="match status" value="12"/>
</dbReference>
<dbReference type="InterPro" id="IPR002182">
    <property type="entry name" value="NB-ARC"/>
</dbReference>
<evidence type="ECO:0000313" key="14">
    <source>
        <dbReference type="Ensembl" id="ENSEASP00005045299.1"/>
    </source>
</evidence>
<evidence type="ECO:0000256" key="3">
    <source>
        <dbReference type="ARBA" id="ARBA00022574"/>
    </source>
</evidence>
<dbReference type="FunFam" id="1.25.40.370:FF:000001">
    <property type="entry name" value="Apoptotic protease-activating factor 1"/>
    <property type="match status" value="1"/>
</dbReference>
<dbReference type="InterPro" id="IPR036388">
    <property type="entry name" value="WH-like_DNA-bd_sf"/>
</dbReference>
<accession>A0A9L0IWN5</accession>
<evidence type="ECO:0000256" key="7">
    <source>
        <dbReference type="ARBA" id="ARBA00022837"/>
    </source>
</evidence>
<dbReference type="PROSITE" id="PS50082">
    <property type="entry name" value="WD_REPEATS_2"/>
    <property type="match status" value="9"/>
</dbReference>
<dbReference type="InterPro" id="IPR011029">
    <property type="entry name" value="DEATH-like_dom_sf"/>
</dbReference>
<reference evidence="14" key="3">
    <citation type="submission" date="2025-09" db="UniProtKB">
        <authorList>
            <consortium name="Ensembl"/>
        </authorList>
    </citation>
    <scope>IDENTIFICATION</scope>
</reference>
<dbReference type="InterPro" id="IPR017251">
    <property type="entry name" value="Apaf-1"/>
</dbReference>
<dbReference type="FunFam" id="1.10.10.10:FF:000204">
    <property type="entry name" value="Apoptotic protease-activating factor 1"/>
    <property type="match status" value="1"/>
</dbReference>
<dbReference type="Gene3D" id="2.130.10.10">
    <property type="entry name" value="YVTN repeat-like/Quinoprotein amine dehydrogenase"/>
    <property type="match status" value="2"/>
</dbReference>
<dbReference type="InterPro" id="IPR027417">
    <property type="entry name" value="P-loop_NTPase"/>
</dbReference>
<keyword evidence="4 10" id="KW-0053">Apoptosis</keyword>
<feature type="repeat" description="WD" evidence="12">
    <location>
        <begin position="971"/>
        <end position="1005"/>
    </location>
</feature>
<feature type="repeat" description="WD" evidence="12">
    <location>
        <begin position="885"/>
        <end position="917"/>
    </location>
</feature>
<evidence type="ECO:0000256" key="5">
    <source>
        <dbReference type="ARBA" id="ARBA00022737"/>
    </source>
</evidence>
<evidence type="ECO:0000256" key="12">
    <source>
        <dbReference type="PROSITE-ProRule" id="PRU00221"/>
    </source>
</evidence>
<dbReference type="GO" id="GO:0097190">
    <property type="term" value="P:apoptotic signaling pathway"/>
    <property type="evidence" value="ECO:0007669"/>
    <property type="project" value="InterPro"/>
</dbReference>
<keyword evidence="5" id="KW-0677">Repeat</keyword>
<keyword evidence="2 10" id="KW-0963">Cytoplasm</keyword>
<keyword evidence="15" id="KW-1185">Reference proteome</keyword>
<dbReference type="SUPFAM" id="SSF52540">
    <property type="entry name" value="P-loop containing nucleoside triphosphate hydrolases"/>
    <property type="match status" value="1"/>
</dbReference>
<feature type="domain" description="CARD" evidence="13">
    <location>
        <begin position="1"/>
        <end position="90"/>
    </location>
</feature>
<dbReference type="PANTHER" id="PTHR22845:SF5">
    <property type="entry name" value="APOPTOTIC PROTEASE-ACTIVATING FACTOR 1"/>
    <property type="match status" value="1"/>
</dbReference>
<comment type="subunit">
    <text evidence="10">Monomer. Oligomerizes upon binding of cytochrome c and dATP.</text>
</comment>
<comment type="subcellular location">
    <subcellularLocation>
        <location evidence="1 10">Cytoplasm</location>
    </subcellularLocation>
</comment>
<evidence type="ECO:0000256" key="9">
    <source>
        <dbReference type="ARBA" id="ARBA00073202"/>
    </source>
</evidence>
<dbReference type="Gene3D" id="1.10.533.10">
    <property type="entry name" value="Death Domain, Fas"/>
    <property type="match status" value="1"/>
</dbReference>
<dbReference type="Pfam" id="PF00619">
    <property type="entry name" value="CARD"/>
    <property type="match status" value="1"/>
</dbReference>
<organism evidence="14 15">
    <name type="scientific">Equus asinus</name>
    <name type="common">Donkey</name>
    <name type="synonym">Equus africanus asinus</name>
    <dbReference type="NCBI Taxonomy" id="9793"/>
    <lineage>
        <taxon>Eukaryota</taxon>
        <taxon>Metazoa</taxon>
        <taxon>Chordata</taxon>
        <taxon>Craniata</taxon>
        <taxon>Vertebrata</taxon>
        <taxon>Euteleostomi</taxon>
        <taxon>Mammalia</taxon>
        <taxon>Eutheria</taxon>
        <taxon>Laurasiatheria</taxon>
        <taxon>Perissodactyla</taxon>
        <taxon>Equidae</taxon>
        <taxon>Equus</taxon>
    </lineage>
</organism>
<dbReference type="SUPFAM" id="SSF50978">
    <property type="entry name" value="WD40 repeat-like"/>
    <property type="match status" value="2"/>
</dbReference>
<feature type="repeat" description="WD" evidence="12">
    <location>
        <begin position="702"/>
        <end position="745"/>
    </location>
</feature>
<dbReference type="PROSITE" id="PS50209">
    <property type="entry name" value="CARD"/>
    <property type="match status" value="1"/>
</dbReference>
<dbReference type="InterPro" id="IPR019775">
    <property type="entry name" value="WD40_repeat_CS"/>
</dbReference>
<dbReference type="SUPFAM" id="SSF47986">
    <property type="entry name" value="DEATH domain"/>
    <property type="match status" value="1"/>
</dbReference>
<dbReference type="InterPro" id="IPR048975">
    <property type="entry name" value="WHD_APAF1"/>
</dbReference>
<protein>
    <recommendedName>
        <fullName evidence="9 10">Apoptotic protease-activating factor 1</fullName>
        <shortName evidence="10">APAF-1</shortName>
    </recommendedName>
</protein>
<dbReference type="Proteomes" id="UP000694387">
    <property type="component" value="Chromosome 2"/>
</dbReference>
<keyword evidence="7" id="KW-0106">Calcium</keyword>
<dbReference type="FunFam" id="2.130.10.10:FF:000196">
    <property type="entry name" value="Apoptotic protease-activating factor 1"/>
    <property type="match status" value="1"/>
</dbReference>
<dbReference type="CDD" id="cd00200">
    <property type="entry name" value="WD40"/>
    <property type="match status" value="2"/>
</dbReference>
<evidence type="ECO:0000256" key="10">
    <source>
        <dbReference type="PIRNR" id="PIRNR037646"/>
    </source>
</evidence>
<dbReference type="CDD" id="cd08323">
    <property type="entry name" value="CARD_APAF1"/>
    <property type="match status" value="1"/>
</dbReference>
<dbReference type="Pfam" id="PF17908">
    <property type="entry name" value="APAF1_C"/>
    <property type="match status" value="1"/>
</dbReference>
<feature type="binding site" evidence="11">
    <location>
        <begin position="154"/>
        <end position="161"/>
    </location>
    <ligand>
        <name>ATP</name>
        <dbReference type="ChEBI" id="CHEBI:30616"/>
    </ligand>
</feature>
<dbReference type="Gene3D" id="1.10.8.430">
    <property type="entry name" value="Helical domain of apoptotic protease-activating factors"/>
    <property type="match status" value="1"/>
</dbReference>
<dbReference type="InterPro" id="IPR015943">
    <property type="entry name" value="WD40/YVTN_repeat-like_dom_sf"/>
</dbReference>
<dbReference type="InterPro" id="IPR001680">
    <property type="entry name" value="WD40_rpt"/>
</dbReference>
<dbReference type="GO" id="GO:0005524">
    <property type="term" value="F:ATP binding"/>
    <property type="evidence" value="ECO:0007669"/>
    <property type="project" value="UniProtKB-UniRule"/>
</dbReference>
<evidence type="ECO:0000313" key="15">
    <source>
        <dbReference type="Proteomes" id="UP000694387"/>
    </source>
</evidence>
<feature type="repeat" description="WD" evidence="12">
    <location>
        <begin position="660"/>
        <end position="701"/>
    </location>
</feature>
<dbReference type="AlphaFoldDB" id="A0A9L0IWN5"/>
<dbReference type="PROSITE" id="PS00678">
    <property type="entry name" value="WD_REPEATS_1"/>
    <property type="match status" value="3"/>
</dbReference>
<comment type="function">
    <text evidence="10">Oligomeric Apaf-1 mediates the cytochrome c-dependent autocatalytic activation of pro-caspase-9 (Apaf-3), leading to the activation of caspase-3 and apoptosis. This activation requires ATP.</text>
</comment>
<sequence length="1214" mass="137856">MDAKARNCLLQHREALEKDIKTSYIMDYMIGDGVLTVSEEEKVKNEPTRQQKAAMLIKMILKKDNYCYISFYKALLQEGYKDLAALLHGGIPVISSSNGKDSLVGVTSYVKTVLCEGGVPQRPVVFVTRKKLVHTIRQKLLKLDGEPGWVTIYGMAGCGKSVLAAEAVRDHTLLEGCFPGGVHWLSVGKQDKSGLLMKLQNLCTRLDQDESFSQRLPLNIEEAKDRLRILMLRKHPRSLLILDDVWDPWVLKAFDNQCQILLTTRDRSVTDSVMGPKYVIPVESGLGKEKGLEILSLFVNMKKADLPEQAHSIIKECKGSPLVVSLIGALLRDFPNRWEYYLRQLQNKQFKRIRKCSSYDYEALDEAMSISVEMLREDIKDYYTDLSILQKDVKVPTKVLCILWDMETEEVEDILQEFVNKSLLFCDRNGKSFRYYLHDLQVDFLTEKNRNQLQDLHRKIITQFQRHHRLHTLSPDQEDCMYWYNFLAYHMASANMHKELCALMFSLDWIKAKTELVGPAHLIHEFVEYRHILDEKEISVCSQDCSVCENFQEFLSLNGHLLGRQPFPNIVQLGLCEPETSEVYQQAKLQAKQEVDNGTLYLEWINKKNIKNLSRLVVRPHTDAVYHACFSGDGQRIASCGADKTLQVFKAETGEKLLEIKAHEDEVLCCAFSTDDRFIATCSVDKKVKIWNSMTGELVHTYDEHSEQVNCCHFTNNSHHLLLATGSSDSFLKLWDLNEKDCRNTMFGHTNSVNHCRFSPDDKLLASCSADGSLKLWDVKSANERKSINVKQFFISSEEPQEDMEVIVKCCSWSSDGARIMVAAKNKIFLVDVHTCGLLAEIHTGHHSTIQYCDFSPSNHLAVVALSQYCVELWNMDSCLKVADCRGHLSWVHSVMFSPDGSSFLTSSDDETIRLWETKKVCKNSGIVLKQEIDVLFQENEVMILAVDNMRRLQLINGKTGQIDYLTEAQVSSCCLSPNLQYVALGGEDGAIKVWNWQSEEYVFLQAHQETVKDFRLLRNSRLLSWSFDGTVKVWNIITGRIEKDFVCHQDTVLSCDISPDATKFSSTSADKTAKIWSFELLSPLHELRGHKGCVRCSVFSGDSTLLATGDDNGEIRIWNVSNGELLHLCAPISVEEGAATHGGWVTDLCFSPDSKMLVSAEGSLKWWNAVTGESSQTFYTNGTNLKKIHVSPDFKTYVTVDNLGILYILQVLE</sequence>
<dbReference type="GO" id="GO:0043531">
    <property type="term" value="F:ADP binding"/>
    <property type="evidence" value="ECO:0007669"/>
    <property type="project" value="InterPro"/>
</dbReference>
<dbReference type="InterPro" id="IPR042197">
    <property type="entry name" value="Apaf_helical"/>
</dbReference>
<dbReference type="Pfam" id="PF00931">
    <property type="entry name" value="NB-ARC"/>
    <property type="match status" value="1"/>
</dbReference>
<dbReference type="InterPro" id="IPR001315">
    <property type="entry name" value="CARD"/>
</dbReference>
<feature type="repeat" description="WD" evidence="12">
    <location>
        <begin position="1005"/>
        <end position="1045"/>
    </location>
</feature>
<dbReference type="GeneTree" id="ENSGT00940000157710"/>
<evidence type="ECO:0000256" key="6">
    <source>
        <dbReference type="ARBA" id="ARBA00022741"/>
    </source>
</evidence>
<dbReference type="FunFam" id="1.10.533.10:FF:000014">
    <property type="entry name" value="Apoptotic protease-activating factor 1"/>
    <property type="match status" value="1"/>
</dbReference>
<name>A0A9L0IWN5_EQUAS</name>
<dbReference type="PRINTS" id="PR00364">
    <property type="entry name" value="DISEASERSIST"/>
</dbReference>
<feature type="repeat" description="WD" evidence="12">
    <location>
        <begin position="1046"/>
        <end position="1080"/>
    </location>
</feature>
<reference evidence="14" key="2">
    <citation type="submission" date="2025-08" db="UniProtKB">
        <authorList>
            <consortium name="Ensembl"/>
        </authorList>
    </citation>
    <scope>IDENTIFICATION</scope>
</reference>
<reference evidence="14 15" key="1">
    <citation type="journal article" date="2020" name="Nat. Commun.">
        <title>Donkey genomes provide new insights into domestication and selection for coat color.</title>
        <authorList>
            <person name="Wang"/>
            <person name="C."/>
            <person name="Li"/>
            <person name="H."/>
            <person name="Guo"/>
            <person name="Y."/>
            <person name="Huang"/>
            <person name="J."/>
            <person name="Sun"/>
            <person name="Y."/>
            <person name="Min"/>
            <person name="J."/>
            <person name="Wang"/>
            <person name="J."/>
            <person name="Fang"/>
            <person name="X."/>
            <person name="Zhao"/>
            <person name="Z."/>
            <person name="Wang"/>
            <person name="S."/>
            <person name="Zhang"/>
            <person name="Y."/>
            <person name="Liu"/>
            <person name="Q."/>
            <person name="Jiang"/>
            <person name="Q."/>
            <person name="Wang"/>
            <person name="X."/>
            <person name="Guo"/>
            <person name="Y."/>
            <person name="Yang"/>
            <person name="C."/>
            <person name="Wang"/>
            <person name="Y."/>
            <person name="Tian"/>
            <person name="F."/>
            <person name="Zhuang"/>
            <person name="G."/>
            <person name="Fan"/>
            <person name="Y."/>
            <person name="Gao"/>
            <person name="Q."/>
            <person name="Li"/>
            <person name="Y."/>
            <person name="Ju"/>
            <person name="Z."/>
            <person name="Li"/>
            <person name="J."/>
            <person name="Li"/>
            <person name="R."/>
            <person name="Hou"/>
            <person name="M."/>
            <person name="Yang"/>
            <person name="G."/>
            <person name="Liu"/>
            <person name="G."/>
            <person name="Liu"/>
            <person name="W."/>
            <person name="Guo"/>
            <person name="J."/>
            <person name="Pan"/>
            <person name="S."/>
            <person name="Fan"/>
            <person name="G."/>
            <person name="Zhang"/>
            <person name="W."/>
            <person name="Zhang"/>
            <person name="R."/>
            <person name="Yu"/>
            <person name="J."/>
            <person name="Zhang"/>
            <person name="X."/>
            <person name="Yin"/>
            <person name="Q."/>
            <person name="Ji"/>
            <person name="C."/>
            <person name="Jin"/>
            <person name="Y."/>
            <person name="Yue"/>
            <person name="G."/>
            <person name="Liu"/>
            <person name="M."/>
            <person name="Xu"/>
            <person name="J."/>
            <person name="Liu"/>
            <person name="S."/>
            <person name="Jordana"/>
            <person name="J."/>
            <person name="Noce"/>
            <person name="A."/>
            <person name="Amills"/>
            <person name="M."/>
            <person name="Wu"/>
            <person name="D.D."/>
            <person name="Li"/>
            <person name="S."/>
            <person name="Zhou"/>
            <person name="X. and Zhong"/>
            <person name="J."/>
        </authorList>
    </citation>
    <scope>NUCLEOTIDE SEQUENCE [LARGE SCALE GENOMIC DNA]</scope>
</reference>
<dbReference type="InterPro" id="IPR037963">
    <property type="entry name" value="APAF1_CARD_dom"/>
</dbReference>
<proteinExistence type="predicted"/>
<keyword evidence="6 10" id="KW-0547">Nucleotide-binding</keyword>
<evidence type="ECO:0000256" key="4">
    <source>
        <dbReference type="ARBA" id="ARBA00022703"/>
    </source>
</evidence>
<dbReference type="PIRSF" id="PIRSF037646">
    <property type="entry name" value="Apop_pept_activating-1"/>
    <property type="match status" value="1"/>
</dbReference>
<keyword evidence="8 10" id="KW-0067">ATP-binding</keyword>
<dbReference type="FunFam" id="2.130.10.10:FF:000135">
    <property type="entry name" value="Apoptotic protease-activating factor 1"/>
    <property type="match status" value="1"/>
</dbReference>
<evidence type="ECO:0000256" key="2">
    <source>
        <dbReference type="ARBA" id="ARBA00022490"/>
    </source>
</evidence>